<accession>A0ABV8KFZ4</accession>
<dbReference type="InterPro" id="IPR032816">
    <property type="entry name" value="VTT_dom"/>
</dbReference>
<evidence type="ECO:0000256" key="4">
    <source>
        <dbReference type="ARBA" id="ARBA00022692"/>
    </source>
</evidence>
<evidence type="ECO:0000256" key="2">
    <source>
        <dbReference type="ARBA" id="ARBA00010792"/>
    </source>
</evidence>
<feature type="transmembrane region" description="Helical" evidence="7">
    <location>
        <begin position="43"/>
        <end position="69"/>
    </location>
</feature>
<dbReference type="Proteomes" id="UP001595868">
    <property type="component" value="Unassembled WGS sequence"/>
</dbReference>
<evidence type="ECO:0000313" key="9">
    <source>
        <dbReference type="EMBL" id="MFC4104944.1"/>
    </source>
</evidence>
<evidence type="ECO:0000256" key="1">
    <source>
        <dbReference type="ARBA" id="ARBA00004651"/>
    </source>
</evidence>
<dbReference type="RefSeq" id="WP_377541935.1">
    <property type="nucleotide sequence ID" value="NZ_JBHSBN010000002.1"/>
</dbReference>
<sequence>MTGLLERLIALPGTVVYLVVGGLVLAEDAVFVGFVVPGETAAVLGGVAAGLGHVSLTGMIAVVVLAAIIGDSIGYEVGHRLGGRLLETRPLRHRRQSLDRAADLLARRGGKAIFLGRFVAFLRAVMPALAGTAHMPYRRFLAWNAAGGLVWGAGSVLAGYLAGNSYHQVERYLGRGTAIVLAVIVVGGLIGWRIRAHRRESDEQR</sequence>
<evidence type="ECO:0000256" key="6">
    <source>
        <dbReference type="ARBA" id="ARBA00023136"/>
    </source>
</evidence>
<feature type="transmembrane region" description="Helical" evidence="7">
    <location>
        <begin position="15"/>
        <end position="36"/>
    </location>
</feature>
<evidence type="ECO:0000256" key="3">
    <source>
        <dbReference type="ARBA" id="ARBA00022475"/>
    </source>
</evidence>
<evidence type="ECO:0000256" key="5">
    <source>
        <dbReference type="ARBA" id="ARBA00022989"/>
    </source>
</evidence>
<keyword evidence="10" id="KW-1185">Reference proteome</keyword>
<proteinExistence type="inferred from homology"/>
<protein>
    <submittedName>
        <fullName evidence="9">DedA family protein</fullName>
    </submittedName>
</protein>
<dbReference type="PANTHER" id="PTHR30353">
    <property type="entry name" value="INNER MEMBRANE PROTEIN DEDA-RELATED"/>
    <property type="match status" value="1"/>
</dbReference>
<keyword evidence="3 7" id="KW-1003">Cell membrane</keyword>
<name>A0ABV8KFZ4_9ACTN</name>
<feature type="domain" description="VTT" evidence="8">
    <location>
        <begin position="36"/>
        <end position="160"/>
    </location>
</feature>
<keyword evidence="6 7" id="KW-0472">Membrane</keyword>
<dbReference type="EMBL" id="JBHSBN010000002">
    <property type="protein sequence ID" value="MFC4104944.1"/>
    <property type="molecule type" value="Genomic_DNA"/>
</dbReference>
<feature type="transmembrane region" description="Helical" evidence="7">
    <location>
        <begin position="172"/>
        <end position="192"/>
    </location>
</feature>
<feature type="transmembrane region" description="Helical" evidence="7">
    <location>
        <begin position="140"/>
        <end position="160"/>
    </location>
</feature>
<dbReference type="Pfam" id="PF09335">
    <property type="entry name" value="VTT_dom"/>
    <property type="match status" value="1"/>
</dbReference>
<comment type="similarity">
    <text evidence="2 7">Belongs to the DedA family.</text>
</comment>
<comment type="caution">
    <text evidence="9">The sequence shown here is derived from an EMBL/GenBank/DDBJ whole genome shotgun (WGS) entry which is preliminary data.</text>
</comment>
<dbReference type="InterPro" id="IPR032818">
    <property type="entry name" value="DedA-like"/>
</dbReference>
<organism evidence="9 10">
    <name type="scientific">Micromonospora zhanjiangensis</name>
    <dbReference type="NCBI Taxonomy" id="1522057"/>
    <lineage>
        <taxon>Bacteria</taxon>
        <taxon>Bacillati</taxon>
        <taxon>Actinomycetota</taxon>
        <taxon>Actinomycetes</taxon>
        <taxon>Micromonosporales</taxon>
        <taxon>Micromonosporaceae</taxon>
        <taxon>Micromonospora</taxon>
    </lineage>
</organism>
<keyword evidence="4 7" id="KW-0812">Transmembrane</keyword>
<keyword evidence="5 7" id="KW-1133">Transmembrane helix</keyword>
<dbReference type="PANTHER" id="PTHR30353:SF0">
    <property type="entry name" value="TRANSMEMBRANE PROTEIN"/>
    <property type="match status" value="1"/>
</dbReference>
<comment type="subcellular location">
    <subcellularLocation>
        <location evidence="1 7">Cell membrane</location>
        <topology evidence="1 7">Multi-pass membrane protein</topology>
    </subcellularLocation>
</comment>
<evidence type="ECO:0000256" key="7">
    <source>
        <dbReference type="RuleBase" id="RU367016"/>
    </source>
</evidence>
<evidence type="ECO:0000259" key="8">
    <source>
        <dbReference type="Pfam" id="PF09335"/>
    </source>
</evidence>
<gene>
    <name evidence="9" type="ORF">ACFOX0_03180</name>
</gene>
<reference evidence="10" key="1">
    <citation type="journal article" date="2019" name="Int. J. Syst. Evol. Microbiol.">
        <title>The Global Catalogue of Microorganisms (GCM) 10K type strain sequencing project: providing services to taxonomists for standard genome sequencing and annotation.</title>
        <authorList>
            <consortium name="The Broad Institute Genomics Platform"/>
            <consortium name="The Broad Institute Genome Sequencing Center for Infectious Disease"/>
            <person name="Wu L."/>
            <person name="Ma J."/>
        </authorList>
    </citation>
    <scope>NUCLEOTIDE SEQUENCE [LARGE SCALE GENOMIC DNA]</scope>
    <source>
        <strain evidence="10">2902at01</strain>
    </source>
</reference>
<evidence type="ECO:0000313" key="10">
    <source>
        <dbReference type="Proteomes" id="UP001595868"/>
    </source>
</evidence>